<dbReference type="EMBL" id="FNON01000012">
    <property type="protein sequence ID" value="SDZ30541.1"/>
    <property type="molecule type" value="Genomic_DNA"/>
</dbReference>
<dbReference type="InterPro" id="IPR004378">
    <property type="entry name" value="F420H2_quin_Rdtase"/>
</dbReference>
<dbReference type="AlphaFoldDB" id="A0A1H3RZ63"/>
<dbReference type="GO" id="GO:0016491">
    <property type="term" value="F:oxidoreductase activity"/>
    <property type="evidence" value="ECO:0007669"/>
    <property type="project" value="InterPro"/>
</dbReference>
<dbReference type="OrthoDB" id="4633749at2"/>
<organism evidence="1 2">
    <name type="scientific">Amycolatopsis xylanica</name>
    <dbReference type="NCBI Taxonomy" id="589385"/>
    <lineage>
        <taxon>Bacteria</taxon>
        <taxon>Bacillati</taxon>
        <taxon>Actinomycetota</taxon>
        <taxon>Actinomycetes</taxon>
        <taxon>Pseudonocardiales</taxon>
        <taxon>Pseudonocardiaceae</taxon>
        <taxon>Amycolatopsis</taxon>
    </lineage>
</organism>
<dbReference type="STRING" id="589385.SAMN05421504_11287"/>
<gene>
    <name evidence="1" type="ORF">SAMN05421504_11287</name>
</gene>
<proteinExistence type="predicted"/>
<name>A0A1H3RZ63_9PSEU</name>
<dbReference type="NCBIfam" id="TIGR00026">
    <property type="entry name" value="hi_GC_TIGR00026"/>
    <property type="match status" value="1"/>
</dbReference>
<accession>A0A1H3RZ63</accession>
<evidence type="ECO:0000313" key="2">
    <source>
        <dbReference type="Proteomes" id="UP000199515"/>
    </source>
</evidence>
<dbReference type="InterPro" id="IPR012349">
    <property type="entry name" value="Split_barrel_FMN-bd"/>
</dbReference>
<sequence>MTEARRKRVRLLQKYVINPPLKALTFAGKLPGHVLLETKGRKTGKPRRTIVGVQREGSTLWIVAEQGRYAGYVANIAAEPKIRVRLDGRWADANAVVLDDDDADARLASFDDQKHAGMVRKFGTSLLTVRVDLHLP</sequence>
<dbReference type="Pfam" id="PF04075">
    <property type="entry name" value="F420H2_quin_red"/>
    <property type="match status" value="1"/>
</dbReference>
<dbReference type="Proteomes" id="UP000199515">
    <property type="component" value="Unassembled WGS sequence"/>
</dbReference>
<dbReference type="Gene3D" id="2.30.110.10">
    <property type="entry name" value="Electron Transport, Fmn-binding Protein, Chain A"/>
    <property type="match status" value="1"/>
</dbReference>
<keyword evidence="2" id="KW-1185">Reference proteome</keyword>
<evidence type="ECO:0000313" key="1">
    <source>
        <dbReference type="EMBL" id="SDZ30541.1"/>
    </source>
</evidence>
<reference evidence="1 2" key="1">
    <citation type="submission" date="2016-10" db="EMBL/GenBank/DDBJ databases">
        <authorList>
            <person name="de Groot N.N."/>
        </authorList>
    </citation>
    <scope>NUCLEOTIDE SEQUENCE [LARGE SCALE GENOMIC DNA]</scope>
    <source>
        <strain evidence="1 2">CPCC 202699</strain>
    </source>
</reference>
<protein>
    <submittedName>
        <fullName evidence="1">Deazaflavin-dependent oxidoreductase, nitroreductase family</fullName>
    </submittedName>
</protein>
<dbReference type="RefSeq" id="WP_091298365.1">
    <property type="nucleotide sequence ID" value="NZ_FNON01000012.1"/>
</dbReference>